<organism evidence="1 2">
    <name type="scientific">Thiocapsa marina 5811</name>
    <dbReference type="NCBI Taxonomy" id="768671"/>
    <lineage>
        <taxon>Bacteria</taxon>
        <taxon>Pseudomonadati</taxon>
        <taxon>Pseudomonadota</taxon>
        <taxon>Gammaproteobacteria</taxon>
        <taxon>Chromatiales</taxon>
        <taxon>Chromatiaceae</taxon>
        <taxon>Thiocapsa</taxon>
    </lineage>
</organism>
<dbReference type="AlphaFoldDB" id="F9UII2"/>
<dbReference type="STRING" id="768671.ThimaDRAFT_4735"/>
<name>F9UII2_9GAMM</name>
<dbReference type="Proteomes" id="UP000005459">
    <property type="component" value="Unassembled WGS sequence"/>
</dbReference>
<evidence type="ECO:0000313" key="1">
    <source>
        <dbReference type="EMBL" id="EGV16008.1"/>
    </source>
</evidence>
<proteinExistence type="predicted"/>
<protein>
    <submittedName>
        <fullName evidence="1">Uncharacterized protein</fullName>
    </submittedName>
</protein>
<keyword evidence="2" id="KW-1185">Reference proteome</keyword>
<dbReference type="EMBL" id="AFWV01000026">
    <property type="protein sequence ID" value="EGV16008.1"/>
    <property type="molecule type" value="Genomic_DNA"/>
</dbReference>
<evidence type="ECO:0000313" key="2">
    <source>
        <dbReference type="Proteomes" id="UP000005459"/>
    </source>
</evidence>
<sequence>MAGPLVSWRVVPCKTRLAHEESPSILSTAVGTPPGEAVVCLSLGRQTAPFAAKPTTRPPEVRSAVDFMTDPLARGSDTSSQQDSS</sequence>
<accession>F9UII2</accession>
<reference evidence="1 2" key="1">
    <citation type="submission" date="2011-06" db="EMBL/GenBank/DDBJ databases">
        <title>The draft genome of Thiocapsa marina 5811.</title>
        <authorList>
            <consortium name="US DOE Joint Genome Institute (JGI-PGF)"/>
            <person name="Lucas S."/>
            <person name="Han J."/>
            <person name="Cheng J.-F."/>
            <person name="Goodwin L."/>
            <person name="Pitluck S."/>
            <person name="Peters L."/>
            <person name="Land M.L."/>
            <person name="Hauser L."/>
            <person name="Vogl K."/>
            <person name="Liu Z."/>
            <person name="Imhoff J."/>
            <person name="Thiel V."/>
            <person name="Frigaard N.-U."/>
            <person name="Bryant D."/>
            <person name="Woyke T.J."/>
        </authorList>
    </citation>
    <scope>NUCLEOTIDE SEQUENCE [LARGE SCALE GENOMIC DNA]</scope>
    <source>
        <strain evidence="1 2">5811</strain>
    </source>
</reference>
<gene>
    <name evidence="1" type="ORF">ThimaDRAFT_4735</name>
</gene>